<accession>A0A915HRK7</accession>
<reference evidence="2" key="1">
    <citation type="submission" date="2022-11" db="UniProtKB">
        <authorList>
            <consortium name="WormBaseParasite"/>
        </authorList>
    </citation>
    <scope>IDENTIFICATION</scope>
</reference>
<dbReference type="Proteomes" id="UP000887565">
    <property type="component" value="Unplaced"/>
</dbReference>
<keyword evidence="1" id="KW-1185">Reference proteome</keyword>
<protein>
    <submittedName>
        <fullName evidence="2">Uncharacterized protein</fullName>
    </submittedName>
</protein>
<proteinExistence type="predicted"/>
<dbReference type="WBParaSite" id="nRc.2.0.1.t04002-RA">
    <property type="protein sequence ID" value="nRc.2.0.1.t04002-RA"/>
    <property type="gene ID" value="nRc.2.0.1.g04002"/>
</dbReference>
<evidence type="ECO:0000313" key="1">
    <source>
        <dbReference type="Proteomes" id="UP000887565"/>
    </source>
</evidence>
<organism evidence="1 2">
    <name type="scientific">Romanomermis culicivorax</name>
    <name type="common">Nematode worm</name>
    <dbReference type="NCBI Taxonomy" id="13658"/>
    <lineage>
        <taxon>Eukaryota</taxon>
        <taxon>Metazoa</taxon>
        <taxon>Ecdysozoa</taxon>
        <taxon>Nematoda</taxon>
        <taxon>Enoplea</taxon>
        <taxon>Dorylaimia</taxon>
        <taxon>Mermithida</taxon>
        <taxon>Mermithoidea</taxon>
        <taxon>Mermithidae</taxon>
        <taxon>Romanomermis</taxon>
    </lineage>
</organism>
<sequence>MDRAPTASRQDRHVLLILADIEPLTSIANKNRLFVGRTLTKEAASTSFNFLQTISDSTLSSSFNKPTAVILPKFLIIAVIGIFSNKHRQTTTLDNNLVGTCSRTKLKRLINATASFSSLQDFRSSTLCKNFKISGSPKNERAGFVQLRAEFDDALRLSLERQLSFRCIICTTGRPQNQEASLDINRLERRDKGPGALLADAKYRKTSLTTHIKFAGMNTLFEENLFAFVPEAS</sequence>
<evidence type="ECO:0000313" key="2">
    <source>
        <dbReference type="WBParaSite" id="nRc.2.0.1.t04002-RA"/>
    </source>
</evidence>
<dbReference type="AlphaFoldDB" id="A0A915HRK7"/>
<name>A0A915HRK7_ROMCU</name>